<dbReference type="EMBL" id="KB097456">
    <property type="protein sequence ID" value="ESN97046.1"/>
    <property type="molecule type" value="Genomic_DNA"/>
</dbReference>
<reference evidence="3" key="1">
    <citation type="submission" date="2012-12" db="EMBL/GenBank/DDBJ databases">
        <authorList>
            <person name="Hellsten U."/>
            <person name="Grimwood J."/>
            <person name="Chapman J.A."/>
            <person name="Shapiro H."/>
            <person name="Aerts A."/>
            <person name="Otillar R.P."/>
            <person name="Terry A.Y."/>
            <person name="Boore J.L."/>
            <person name="Simakov O."/>
            <person name="Marletaz F."/>
            <person name="Cho S.-J."/>
            <person name="Edsinger-Gonzales E."/>
            <person name="Havlak P."/>
            <person name="Kuo D.-H."/>
            <person name="Larsson T."/>
            <person name="Lv J."/>
            <person name="Arendt D."/>
            <person name="Savage R."/>
            <person name="Osoegawa K."/>
            <person name="de Jong P."/>
            <person name="Lindberg D.R."/>
            <person name="Seaver E.C."/>
            <person name="Weisblat D.A."/>
            <person name="Putnam N.H."/>
            <person name="Grigoriev I.V."/>
            <person name="Rokhsar D.S."/>
        </authorList>
    </citation>
    <scope>NUCLEOTIDE SEQUENCE</scope>
</reference>
<keyword evidence="3" id="KW-1185">Reference proteome</keyword>
<organism evidence="2 3">
    <name type="scientific">Helobdella robusta</name>
    <name type="common">Californian leech</name>
    <dbReference type="NCBI Taxonomy" id="6412"/>
    <lineage>
        <taxon>Eukaryota</taxon>
        <taxon>Metazoa</taxon>
        <taxon>Spiralia</taxon>
        <taxon>Lophotrochozoa</taxon>
        <taxon>Annelida</taxon>
        <taxon>Clitellata</taxon>
        <taxon>Hirudinea</taxon>
        <taxon>Rhynchobdellida</taxon>
        <taxon>Glossiphoniidae</taxon>
        <taxon>Helobdella</taxon>
    </lineage>
</organism>
<protein>
    <submittedName>
        <fullName evidence="1 2">Uncharacterized protein</fullName>
    </submittedName>
</protein>
<gene>
    <name evidence="2" type="primary">20206791</name>
    <name evidence="1" type="ORF">HELRODRAFT_178492</name>
</gene>
<proteinExistence type="predicted"/>
<dbReference type="HOGENOM" id="CLU_1972897_0_0_1"/>
<dbReference type="EMBL" id="AMQM01006457">
    <property type="status" value="NOT_ANNOTATED_CDS"/>
    <property type="molecule type" value="Genomic_DNA"/>
</dbReference>
<sequence>MYIDICVSYMKSFRYITRTRPKRLATVKPPHVPIRFSMTPIGVGSYPFPAGFYECYVSESEGENNAQKITVLPTNNYFLLYLKVPVTDEITITATKEAATEAVIASCGQNNEKYDDEVEENGYGVDC</sequence>
<dbReference type="Proteomes" id="UP000015101">
    <property type="component" value="Unassembled WGS sequence"/>
</dbReference>
<evidence type="ECO:0000313" key="2">
    <source>
        <dbReference type="EnsemblMetazoa" id="HelroP178492"/>
    </source>
</evidence>
<dbReference type="EnsemblMetazoa" id="HelroT178492">
    <property type="protein sequence ID" value="HelroP178492"/>
    <property type="gene ID" value="HelroG178492"/>
</dbReference>
<accession>T1FD92</accession>
<reference evidence="1 3" key="2">
    <citation type="journal article" date="2013" name="Nature">
        <title>Insights into bilaterian evolution from three spiralian genomes.</title>
        <authorList>
            <person name="Simakov O."/>
            <person name="Marletaz F."/>
            <person name="Cho S.J."/>
            <person name="Edsinger-Gonzales E."/>
            <person name="Havlak P."/>
            <person name="Hellsten U."/>
            <person name="Kuo D.H."/>
            <person name="Larsson T."/>
            <person name="Lv J."/>
            <person name="Arendt D."/>
            <person name="Savage R."/>
            <person name="Osoegawa K."/>
            <person name="de Jong P."/>
            <person name="Grimwood J."/>
            <person name="Chapman J.A."/>
            <person name="Shapiro H."/>
            <person name="Aerts A."/>
            <person name="Otillar R.P."/>
            <person name="Terry A.Y."/>
            <person name="Boore J.L."/>
            <person name="Grigoriev I.V."/>
            <person name="Lindberg D.R."/>
            <person name="Seaver E.C."/>
            <person name="Weisblat D.A."/>
            <person name="Putnam N.H."/>
            <person name="Rokhsar D.S."/>
        </authorList>
    </citation>
    <scope>NUCLEOTIDE SEQUENCE</scope>
</reference>
<dbReference type="InParanoid" id="T1FD92"/>
<dbReference type="RefSeq" id="XP_009024831.1">
    <property type="nucleotide sequence ID" value="XM_009026583.1"/>
</dbReference>
<name>T1FD92_HELRO</name>
<dbReference type="KEGG" id="hro:HELRODRAFT_178492"/>
<reference evidence="2" key="3">
    <citation type="submission" date="2015-06" db="UniProtKB">
        <authorList>
            <consortium name="EnsemblMetazoa"/>
        </authorList>
    </citation>
    <scope>IDENTIFICATION</scope>
</reference>
<dbReference type="GeneID" id="20206791"/>
<evidence type="ECO:0000313" key="3">
    <source>
        <dbReference type="Proteomes" id="UP000015101"/>
    </source>
</evidence>
<dbReference type="AlphaFoldDB" id="T1FD92"/>
<dbReference type="CTD" id="20206791"/>
<evidence type="ECO:0000313" key="1">
    <source>
        <dbReference type="EMBL" id="ESN97046.1"/>
    </source>
</evidence>